<accession>A0A1B8GFW3</accession>
<dbReference type="RefSeq" id="XP_018128450.1">
    <property type="nucleotide sequence ID" value="XM_018275599.2"/>
</dbReference>
<dbReference type="InterPro" id="IPR051013">
    <property type="entry name" value="MBL_superfamily_lactonases"/>
</dbReference>
<comment type="similarity">
    <text evidence="2">Belongs to the metallo-beta-lactamase superfamily.</text>
</comment>
<keyword evidence="3" id="KW-0479">Metal-binding</keyword>
<protein>
    <recommendedName>
        <fullName evidence="6">Metallo-beta-lactamase domain-containing protein</fullName>
    </recommendedName>
</protein>
<evidence type="ECO:0000313" key="8">
    <source>
        <dbReference type="Proteomes" id="UP000091956"/>
    </source>
</evidence>
<dbReference type="Proteomes" id="UP000091956">
    <property type="component" value="Unassembled WGS sequence"/>
</dbReference>
<organism evidence="7 8">
    <name type="scientific">Pseudogymnoascus verrucosus</name>
    <dbReference type="NCBI Taxonomy" id="342668"/>
    <lineage>
        <taxon>Eukaryota</taxon>
        <taxon>Fungi</taxon>
        <taxon>Dikarya</taxon>
        <taxon>Ascomycota</taxon>
        <taxon>Pezizomycotina</taxon>
        <taxon>Leotiomycetes</taxon>
        <taxon>Thelebolales</taxon>
        <taxon>Thelebolaceae</taxon>
        <taxon>Pseudogymnoascus</taxon>
    </lineage>
</organism>
<dbReference type="InterPro" id="IPR001279">
    <property type="entry name" value="Metallo-B-lactamas"/>
</dbReference>
<evidence type="ECO:0000256" key="2">
    <source>
        <dbReference type="ARBA" id="ARBA00007749"/>
    </source>
</evidence>
<proteinExistence type="inferred from homology"/>
<name>A0A1B8GFW3_9PEZI</name>
<feature type="domain" description="Metallo-beta-lactamase" evidence="6">
    <location>
        <begin position="71"/>
        <end position="300"/>
    </location>
</feature>
<dbReference type="STRING" id="342668.A0A1B8GFW3"/>
<evidence type="ECO:0000256" key="3">
    <source>
        <dbReference type="ARBA" id="ARBA00022723"/>
    </source>
</evidence>
<dbReference type="SMART" id="SM00849">
    <property type="entry name" value="Lactamase_B"/>
    <property type="match status" value="1"/>
</dbReference>
<dbReference type="OrthoDB" id="10250730at2759"/>
<evidence type="ECO:0000259" key="6">
    <source>
        <dbReference type="SMART" id="SM00849"/>
    </source>
</evidence>
<dbReference type="CDD" id="cd07729">
    <property type="entry name" value="AHL_lactonase_MBL-fold"/>
    <property type="match status" value="1"/>
</dbReference>
<reference evidence="7 8" key="1">
    <citation type="submission" date="2016-03" db="EMBL/GenBank/DDBJ databases">
        <title>Comparative genomics of Pseudogymnoascus destructans, the fungus causing white-nose syndrome of bats.</title>
        <authorList>
            <person name="Palmer J.M."/>
            <person name="Drees K.P."/>
            <person name="Foster J.T."/>
            <person name="Lindner D.L."/>
        </authorList>
    </citation>
    <scope>NUCLEOTIDE SEQUENCE [LARGE SCALE GENOMIC DNA]</scope>
    <source>
        <strain evidence="7 8">UAMH 10579</strain>
    </source>
</reference>
<comment type="cofactor">
    <cofactor evidence="1">
        <name>Zn(2+)</name>
        <dbReference type="ChEBI" id="CHEBI:29105"/>
    </cofactor>
</comment>
<evidence type="ECO:0000256" key="4">
    <source>
        <dbReference type="ARBA" id="ARBA00022801"/>
    </source>
</evidence>
<dbReference type="PANTHER" id="PTHR42978:SF2">
    <property type="entry name" value="102 KBASES UNSTABLE REGION: FROM 1 TO 119443"/>
    <property type="match status" value="1"/>
</dbReference>
<dbReference type="GO" id="GO:0046872">
    <property type="term" value="F:metal ion binding"/>
    <property type="evidence" value="ECO:0007669"/>
    <property type="project" value="UniProtKB-KW"/>
</dbReference>
<keyword evidence="4" id="KW-0378">Hydrolase</keyword>
<reference evidence="8" key="2">
    <citation type="journal article" date="2018" name="Nat. Commun.">
        <title>Extreme sensitivity to ultraviolet light in the fungal pathogen causing white-nose syndrome of bats.</title>
        <authorList>
            <person name="Palmer J.M."/>
            <person name="Drees K.P."/>
            <person name="Foster J.T."/>
            <person name="Lindner D.L."/>
        </authorList>
    </citation>
    <scope>NUCLEOTIDE SEQUENCE [LARGE SCALE GENOMIC DNA]</scope>
    <source>
        <strain evidence="8">UAMH 10579</strain>
    </source>
</reference>
<dbReference type="GeneID" id="28839532"/>
<keyword evidence="8" id="KW-1185">Reference proteome</keyword>
<dbReference type="AlphaFoldDB" id="A0A1B8GFW3"/>
<dbReference type="GO" id="GO:0016787">
    <property type="term" value="F:hydrolase activity"/>
    <property type="evidence" value="ECO:0007669"/>
    <property type="project" value="UniProtKB-KW"/>
</dbReference>
<evidence type="ECO:0000256" key="5">
    <source>
        <dbReference type="ARBA" id="ARBA00022833"/>
    </source>
</evidence>
<evidence type="ECO:0000313" key="7">
    <source>
        <dbReference type="EMBL" id="OBT94717.1"/>
    </source>
</evidence>
<dbReference type="PANTHER" id="PTHR42978">
    <property type="entry name" value="QUORUM-QUENCHING LACTONASE YTNP-RELATED-RELATED"/>
    <property type="match status" value="1"/>
</dbReference>
<evidence type="ECO:0000256" key="1">
    <source>
        <dbReference type="ARBA" id="ARBA00001947"/>
    </source>
</evidence>
<gene>
    <name evidence="7" type="ORF">VE01_06146</name>
</gene>
<dbReference type="Pfam" id="PF00753">
    <property type="entry name" value="Lactamase_B"/>
    <property type="match status" value="1"/>
</dbReference>
<keyword evidence="5" id="KW-0862">Zinc</keyword>
<dbReference type="EMBL" id="KV460241">
    <property type="protein sequence ID" value="OBT94717.1"/>
    <property type="molecule type" value="Genomic_DNA"/>
</dbReference>
<dbReference type="Gene3D" id="3.60.15.10">
    <property type="entry name" value="Ribonuclease Z/Hydroxyacylglutathione hydrolase-like"/>
    <property type="match status" value="1"/>
</dbReference>
<sequence length="317" mass="34890">MAEIGHASTVVNESVVDGKDESSSTKLPILEFLSTGTVRIRPMMRSQPASSYPIIRRLRSVCDRQWTHPLPVGVFLIRHREGLFLFDTGQSPCCNDAGYFPRAALFNKVLSNFTIEPSDGIVQLLSRQGVKPTDLKAVILSHLHNDHAGGLEDLIAASPDLPVYVSREHWKAFGEHPFFAGMEGATPNHWPKNFSPKIIDYEDRPVGPWKKSYPLTSDGKIVAVDTSGHVAGHLALLVFGENGTGEATTYVLPGDATYGIDVLDKEEPDGINDDPARALQSLRLIKEFARQTDVVVLPSHDTNTPRFLAEGVVYRPK</sequence>
<dbReference type="InterPro" id="IPR036866">
    <property type="entry name" value="RibonucZ/Hydroxyglut_hydro"/>
</dbReference>
<dbReference type="SUPFAM" id="SSF56281">
    <property type="entry name" value="Metallo-hydrolase/oxidoreductase"/>
    <property type="match status" value="1"/>
</dbReference>